<keyword evidence="5 9" id="KW-0812">Transmembrane</keyword>
<evidence type="ECO:0000256" key="3">
    <source>
        <dbReference type="ARBA" id="ARBA00022449"/>
    </source>
</evidence>
<dbReference type="Proteomes" id="UP000286482">
    <property type="component" value="Unassembled WGS sequence"/>
</dbReference>
<feature type="transmembrane region" description="Helical" evidence="9">
    <location>
        <begin position="125"/>
        <end position="154"/>
    </location>
</feature>
<keyword evidence="6 9" id="KW-1133">Transmembrane helix</keyword>
<comment type="similarity">
    <text evidence="8">Belongs to the NhaC Na(+)/H(+) (TC 2.A.35) antiporter family.</text>
</comment>
<dbReference type="GO" id="GO:0005886">
    <property type="term" value="C:plasma membrane"/>
    <property type="evidence" value="ECO:0007669"/>
    <property type="project" value="UniProtKB-SubCell"/>
</dbReference>
<evidence type="ECO:0000256" key="4">
    <source>
        <dbReference type="ARBA" id="ARBA00022475"/>
    </source>
</evidence>
<accession>A0A420EDS4</accession>
<dbReference type="RefSeq" id="WP_120354898.1">
    <property type="nucleotide sequence ID" value="NZ_RAQO01000005.1"/>
</dbReference>
<keyword evidence="7 9" id="KW-0472">Membrane</keyword>
<comment type="caution">
    <text evidence="11">The sequence shown here is derived from an EMBL/GenBank/DDBJ whole genome shotgun (WGS) entry which is preliminary data.</text>
</comment>
<dbReference type="OrthoDB" id="9790605at2"/>
<evidence type="ECO:0000256" key="7">
    <source>
        <dbReference type="ARBA" id="ARBA00023136"/>
    </source>
</evidence>
<comment type="subcellular location">
    <subcellularLocation>
        <location evidence="1">Cell membrane</location>
        <topology evidence="1">Multi-pass membrane protein</topology>
    </subcellularLocation>
</comment>
<evidence type="ECO:0000256" key="6">
    <source>
        <dbReference type="ARBA" id="ARBA00022989"/>
    </source>
</evidence>
<keyword evidence="2" id="KW-0813">Transport</keyword>
<feature type="domain" description="Na+/H+ antiporter NhaC-like C-terminal" evidence="10">
    <location>
        <begin position="14"/>
        <end position="222"/>
    </location>
</feature>
<evidence type="ECO:0000259" key="10">
    <source>
        <dbReference type="Pfam" id="PF03553"/>
    </source>
</evidence>
<proteinExistence type="inferred from homology"/>
<evidence type="ECO:0000256" key="1">
    <source>
        <dbReference type="ARBA" id="ARBA00004651"/>
    </source>
</evidence>
<feature type="transmembrane region" description="Helical" evidence="9">
    <location>
        <begin position="82"/>
        <end position="105"/>
    </location>
</feature>
<evidence type="ECO:0000313" key="12">
    <source>
        <dbReference type="Proteomes" id="UP000286482"/>
    </source>
</evidence>
<dbReference type="GO" id="GO:0015297">
    <property type="term" value="F:antiporter activity"/>
    <property type="evidence" value="ECO:0007669"/>
    <property type="project" value="UniProtKB-KW"/>
</dbReference>
<evidence type="ECO:0000256" key="8">
    <source>
        <dbReference type="ARBA" id="ARBA00038435"/>
    </source>
</evidence>
<dbReference type="InterPro" id="IPR018461">
    <property type="entry name" value="Na/H_Antiport_NhaC-like_C"/>
</dbReference>
<feature type="transmembrane region" description="Helical" evidence="9">
    <location>
        <begin position="204"/>
        <end position="221"/>
    </location>
</feature>
<dbReference type="PANTHER" id="PTHR33451">
    <property type="entry name" value="MALATE-2H(+)/NA(+)-LACTATE ANTIPORTER"/>
    <property type="match status" value="1"/>
</dbReference>
<feature type="transmembrane region" description="Helical" evidence="9">
    <location>
        <begin position="413"/>
        <end position="432"/>
    </location>
</feature>
<organism evidence="11 12">
    <name type="scientific">Alginatibacterium sediminis</name>
    <dbReference type="NCBI Taxonomy" id="2164068"/>
    <lineage>
        <taxon>Bacteria</taxon>
        <taxon>Pseudomonadati</taxon>
        <taxon>Pseudomonadota</taxon>
        <taxon>Gammaproteobacteria</taxon>
        <taxon>Alteromonadales</taxon>
        <taxon>Alteromonadaceae</taxon>
        <taxon>Alginatibacterium</taxon>
    </lineage>
</organism>
<evidence type="ECO:0000256" key="9">
    <source>
        <dbReference type="SAM" id="Phobius"/>
    </source>
</evidence>
<evidence type="ECO:0000313" key="11">
    <source>
        <dbReference type="EMBL" id="RKF18818.1"/>
    </source>
</evidence>
<evidence type="ECO:0000256" key="5">
    <source>
        <dbReference type="ARBA" id="ARBA00022692"/>
    </source>
</evidence>
<feature type="transmembrane region" description="Helical" evidence="9">
    <location>
        <begin position="337"/>
        <end position="359"/>
    </location>
</feature>
<dbReference type="AlphaFoldDB" id="A0A420EDS4"/>
<reference evidence="11 12" key="1">
    <citation type="submission" date="2018-09" db="EMBL/GenBank/DDBJ databases">
        <authorList>
            <person name="Wang Z."/>
        </authorList>
    </citation>
    <scope>NUCLEOTIDE SEQUENCE [LARGE SCALE GENOMIC DNA]</scope>
    <source>
        <strain evidence="11 12">ALS 81</strain>
    </source>
</reference>
<feature type="transmembrane region" description="Helical" evidence="9">
    <location>
        <begin position="41"/>
        <end position="61"/>
    </location>
</feature>
<keyword evidence="4" id="KW-1003">Cell membrane</keyword>
<dbReference type="PANTHER" id="PTHR33451:SF5">
    <property type="entry name" value="NA+_H+ ANTIPORTER"/>
    <property type="match status" value="1"/>
</dbReference>
<feature type="transmembrane region" description="Helical" evidence="9">
    <location>
        <begin position="241"/>
        <end position="273"/>
    </location>
</feature>
<feature type="transmembrane region" description="Helical" evidence="9">
    <location>
        <begin position="12"/>
        <end position="35"/>
    </location>
</feature>
<keyword evidence="3" id="KW-0050">Antiport</keyword>
<feature type="domain" description="Na+/H+ antiporter NhaC-like C-terminal" evidence="10">
    <location>
        <begin position="242"/>
        <end position="431"/>
    </location>
</feature>
<evidence type="ECO:0000256" key="2">
    <source>
        <dbReference type="ARBA" id="ARBA00022448"/>
    </source>
</evidence>
<sequence>MSHHRNLEIKASALALLPLLVFLSLFVGVGTILHLQKVEFAFYQLPAPIAILPAIVLALYLSKERLNDAIEQFLKGMGNSNIMTMCLIYLLAGAFSAVSSASGGVDVVVNLALHAVPSWFLLPGFFIVSGLIATAMGTSMGTIAAVAPIALGLAQSAGIEPVYMAGAVLGGAMFGDNLSIISDTTIAATRTQGCDMKDKFRQNVFIALPAALVTILLLFALGQSTPIATAPIENWYNALPYLAILILALSGMNVFVVLFSGTLLAGAFAGLSMDYSALQWGKDIYQGFSNMQEIFLLSLFVGGLSELMRRQGGLAFIQAWVGNKVNKARNPSRAAQFGIALITGLTNIGVANNTVAILVSGDLTRQMATDYKIQPARSASLMDIFACVVQGLIPYGAQALLLGSLFSLSPVQVISASWYPMILALLAIYSIYRKS</sequence>
<dbReference type="EMBL" id="RAQO01000005">
    <property type="protein sequence ID" value="RKF18818.1"/>
    <property type="molecule type" value="Genomic_DNA"/>
</dbReference>
<name>A0A420EDS4_9ALTE</name>
<dbReference type="Pfam" id="PF03553">
    <property type="entry name" value="Na_H_antiporter"/>
    <property type="match status" value="2"/>
</dbReference>
<dbReference type="InterPro" id="IPR052180">
    <property type="entry name" value="NhaC_Na-H+_Antiporter"/>
</dbReference>
<keyword evidence="12" id="KW-1185">Reference proteome</keyword>
<protein>
    <submittedName>
        <fullName evidence="11">Na+/H+ antiporter NhaC family protein</fullName>
    </submittedName>
</protein>
<gene>
    <name evidence="11" type="ORF">DBZ36_10525</name>
</gene>